<dbReference type="PANTHER" id="PTHR13304">
    <property type="entry name" value="GLYCOSYLPHOSPHATIDYLINOSITOL ANCHOR ATTACHMENT 1 PROTEIN"/>
    <property type="match status" value="1"/>
</dbReference>
<keyword evidence="2" id="KW-1185">Reference proteome</keyword>
<evidence type="ECO:0000313" key="2">
    <source>
        <dbReference type="Proteomes" id="UP000053240"/>
    </source>
</evidence>
<comment type="caution">
    <text evidence="1">The sequence shown here is derived from an EMBL/GenBank/DDBJ whole genome shotgun (WGS) entry which is preliminary data.</text>
</comment>
<dbReference type="STRING" id="76193.A0A0N1IHT5"/>
<dbReference type="GO" id="GO:0042765">
    <property type="term" value="C:GPI-anchor transamidase complex"/>
    <property type="evidence" value="ECO:0007669"/>
    <property type="project" value="InterPro"/>
</dbReference>
<dbReference type="PANTHER" id="PTHR13304:SF0">
    <property type="entry name" value="GLYCOSYLPHOSPHATIDYLINOSITOL ANCHOR ATTACHMENT 1 PROTEIN"/>
    <property type="match status" value="1"/>
</dbReference>
<accession>A0A0N1IHT5</accession>
<protein>
    <submittedName>
        <fullName evidence="1">Glycosylphosphatidylinositol anchor attachment 1 protein</fullName>
    </submittedName>
</protein>
<evidence type="ECO:0000313" key="1">
    <source>
        <dbReference type="EMBL" id="KPJ21008.1"/>
    </source>
</evidence>
<name>A0A0N1IHT5_PAPMA</name>
<dbReference type="EMBL" id="LADJ01013887">
    <property type="protein sequence ID" value="KPJ21008.1"/>
    <property type="molecule type" value="Genomic_DNA"/>
</dbReference>
<dbReference type="GO" id="GO:0016255">
    <property type="term" value="P:attachment of GPI anchor to protein"/>
    <property type="evidence" value="ECO:0007669"/>
    <property type="project" value="TreeGrafter"/>
</dbReference>
<dbReference type="AlphaFoldDB" id="A0A0N1IHT5"/>
<dbReference type="InParanoid" id="A0A0N1IHT5"/>
<dbReference type="InterPro" id="IPR007246">
    <property type="entry name" value="Gaa1"/>
</dbReference>
<dbReference type="Proteomes" id="UP000053240">
    <property type="component" value="Unassembled WGS sequence"/>
</dbReference>
<organism evidence="1 2">
    <name type="scientific">Papilio machaon</name>
    <name type="common">Old World swallowtail butterfly</name>
    <dbReference type="NCBI Taxonomy" id="76193"/>
    <lineage>
        <taxon>Eukaryota</taxon>
        <taxon>Metazoa</taxon>
        <taxon>Ecdysozoa</taxon>
        <taxon>Arthropoda</taxon>
        <taxon>Hexapoda</taxon>
        <taxon>Insecta</taxon>
        <taxon>Pterygota</taxon>
        <taxon>Neoptera</taxon>
        <taxon>Endopterygota</taxon>
        <taxon>Lepidoptera</taxon>
        <taxon>Glossata</taxon>
        <taxon>Ditrysia</taxon>
        <taxon>Papilionoidea</taxon>
        <taxon>Papilionidae</taxon>
        <taxon>Papilioninae</taxon>
        <taxon>Papilio</taxon>
    </lineage>
</organism>
<gene>
    <name evidence="1" type="ORF">RR48_00443</name>
</gene>
<proteinExistence type="predicted"/>
<sequence length="106" mass="11935">MDEWVNGIWTMLGMVNTQFPGVPNGNHGLFHRFGIEAVTLEGRDANDPARIPPKVNSLPTASFYTIGIALEGILRSLNNLLERYHQSYFFYLLASMDRFVSIGESE</sequence>
<dbReference type="Pfam" id="PF04114">
    <property type="entry name" value="Gaa1"/>
    <property type="match status" value="1"/>
</dbReference>
<reference evidence="1 2" key="1">
    <citation type="journal article" date="2015" name="Nat. Commun.">
        <title>Outbred genome sequencing and CRISPR/Cas9 gene editing in butterflies.</title>
        <authorList>
            <person name="Li X."/>
            <person name="Fan D."/>
            <person name="Zhang W."/>
            <person name="Liu G."/>
            <person name="Zhang L."/>
            <person name="Zhao L."/>
            <person name="Fang X."/>
            <person name="Chen L."/>
            <person name="Dong Y."/>
            <person name="Chen Y."/>
            <person name="Ding Y."/>
            <person name="Zhao R."/>
            <person name="Feng M."/>
            <person name="Zhu Y."/>
            <person name="Feng Y."/>
            <person name="Jiang X."/>
            <person name="Zhu D."/>
            <person name="Xiang H."/>
            <person name="Feng X."/>
            <person name="Li S."/>
            <person name="Wang J."/>
            <person name="Zhang G."/>
            <person name="Kronforst M.R."/>
            <person name="Wang W."/>
        </authorList>
    </citation>
    <scope>NUCLEOTIDE SEQUENCE [LARGE SCALE GENOMIC DNA]</scope>
    <source>
        <strain evidence="1">Ya'a_city_454_Pm</strain>
        <tissue evidence="1">Whole body</tissue>
    </source>
</reference>